<protein>
    <recommendedName>
        <fullName evidence="2">BEACH domain-containing protein</fullName>
    </recommendedName>
</protein>
<accession>A2F3Y0</accession>
<feature type="compositionally biased region" description="Basic and acidic residues" evidence="1">
    <location>
        <begin position="652"/>
        <end position="668"/>
    </location>
</feature>
<feature type="domain" description="BEACH" evidence="2">
    <location>
        <begin position="1773"/>
        <end position="1912"/>
    </location>
</feature>
<reference evidence="3" key="1">
    <citation type="submission" date="2006-10" db="EMBL/GenBank/DDBJ databases">
        <authorList>
            <person name="Amadeo P."/>
            <person name="Zhao Q."/>
            <person name="Wortman J."/>
            <person name="Fraser-Liggett C."/>
            <person name="Carlton J."/>
        </authorList>
    </citation>
    <scope>NUCLEOTIDE SEQUENCE</scope>
    <source>
        <strain evidence="3">G3</strain>
    </source>
</reference>
<dbReference type="PANTHER" id="PTHR13743">
    <property type="entry name" value="BEIGE/BEACH-RELATED"/>
    <property type="match status" value="1"/>
</dbReference>
<dbReference type="InParanoid" id="A2F3Y0"/>
<reference evidence="3" key="2">
    <citation type="journal article" date="2007" name="Science">
        <title>Draft genome sequence of the sexually transmitted pathogen Trichomonas vaginalis.</title>
        <authorList>
            <person name="Carlton J.M."/>
            <person name="Hirt R.P."/>
            <person name="Silva J.C."/>
            <person name="Delcher A.L."/>
            <person name="Schatz M."/>
            <person name="Zhao Q."/>
            <person name="Wortman J.R."/>
            <person name="Bidwell S.L."/>
            <person name="Alsmark U.C.M."/>
            <person name="Besteiro S."/>
            <person name="Sicheritz-Ponten T."/>
            <person name="Noel C.J."/>
            <person name="Dacks J.B."/>
            <person name="Foster P.G."/>
            <person name="Simillion C."/>
            <person name="Van de Peer Y."/>
            <person name="Miranda-Saavedra D."/>
            <person name="Barton G.J."/>
            <person name="Westrop G.D."/>
            <person name="Mueller S."/>
            <person name="Dessi D."/>
            <person name="Fiori P.L."/>
            <person name="Ren Q."/>
            <person name="Paulsen I."/>
            <person name="Zhang H."/>
            <person name="Bastida-Corcuera F.D."/>
            <person name="Simoes-Barbosa A."/>
            <person name="Brown M.T."/>
            <person name="Hayes R.D."/>
            <person name="Mukherjee M."/>
            <person name="Okumura C.Y."/>
            <person name="Schneider R."/>
            <person name="Smith A.J."/>
            <person name="Vanacova S."/>
            <person name="Villalvazo M."/>
            <person name="Haas B.J."/>
            <person name="Pertea M."/>
            <person name="Feldblyum T.V."/>
            <person name="Utterback T.R."/>
            <person name="Shu C.L."/>
            <person name="Osoegawa K."/>
            <person name="de Jong P.J."/>
            <person name="Hrdy I."/>
            <person name="Horvathova L."/>
            <person name="Zubacova Z."/>
            <person name="Dolezal P."/>
            <person name="Malik S.B."/>
            <person name="Logsdon J.M. Jr."/>
            <person name="Henze K."/>
            <person name="Gupta A."/>
            <person name="Wang C.C."/>
            <person name="Dunne R.L."/>
            <person name="Upcroft J.A."/>
            <person name="Upcroft P."/>
            <person name="White O."/>
            <person name="Salzberg S.L."/>
            <person name="Tang P."/>
            <person name="Chiu C.-H."/>
            <person name="Lee Y.-S."/>
            <person name="Embley T.M."/>
            <person name="Coombs G.H."/>
            <person name="Mottram J.C."/>
            <person name="Tachezy J."/>
            <person name="Fraser-Liggett C.M."/>
            <person name="Johnson P.J."/>
        </authorList>
    </citation>
    <scope>NUCLEOTIDE SEQUENCE [LARGE SCALE GENOMIC DNA]</scope>
    <source>
        <strain evidence="3">G3</strain>
    </source>
</reference>
<dbReference type="EMBL" id="DS113603">
    <property type="protein sequence ID" value="EAY00396.1"/>
    <property type="molecule type" value="Genomic_DNA"/>
</dbReference>
<dbReference type="InterPro" id="IPR036372">
    <property type="entry name" value="BEACH_dom_sf"/>
</dbReference>
<dbReference type="Gene3D" id="1.10.1540.10">
    <property type="entry name" value="BEACH domain"/>
    <property type="match status" value="2"/>
</dbReference>
<dbReference type="SUPFAM" id="SSF81837">
    <property type="entry name" value="BEACH domain"/>
    <property type="match status" value="1"/>
</dbReference>
<sequence>MISSNQLISYFELVQEIKAKDECLVNLEKSFLQNIPNLTQNDKELTNFKYDGTKSIEKFIKDANIVSNCANVIIPTLTNAADQTISIQILLAKIIYLSFSLLDLKDYTNIDDKFCNFMSELEKINCLSTKNSDLIQLAFALVSIYFTSYERFILSLRTLTHFCKYLETMPPFDQGSYTFIAAIFARMPINLNPDFFDEFADSILVLFEKKAPYLMVEKPTTLVDLFTSSFHRFDVRSLNIISSFSLYSQCDNLLAMYASLPSILISEISKYQMSYTKKYQNIPSAYEVKFDPNRIFKIPLNIPEIYTSLSFEKVEDNITLLDVFHPNLQSIMNRLSDALTNSSMSAIMNFIQSYGKIVDLTYQAPNTIYVLAGFVYIMNQIKNLSKTKSIISKLLSSMLFQLNYSVFTCEDSDPVLGLLRNIVINRIVQIDQMLLMQILALGSTNPHMFVEFILRIYKTNVALDYTIFAHANLVSLILDVGTKLSEIKDVTFIDQEKVIYFTFLFNCLANKSFLQVAFSNIDFVRVFLNLGKDFSMLTKIFNVLKTLYIEECDTSALEKYMTNSDFFLSDFDLNYKERVVKLIEDIYVCHPNSQQNLKPLIIKITELLNSQKSQKIMMSLLEIYSHRKEGLSDYETMTLFNCFKTFFRQKVPKDDKSDTPKISEEKPPEKRKREKSPIKKSNSGMVKPPEQTKNNLKRSQSDICYKNCDDSDEIEINKCLQAKVLAKIWEICCGSTAVISLQQAHLFQPSALPLLFFFYRKTDKLIEIFLDQIEFSFFNCYKLHEGFVDYIILKYLSSLKKIKFHNCSLRLEISNIENALKLIETIQKFTSDNSILSLYLDIINENQSENVLKICQSLECSLTSTFSMSKPLFSLGFMDSQFVTKTTEKLFDNGFTASFIVKIAHRSLNSFNLNLSLFMINDSQGNLLRVFLSNNSLMMVIKFNRKKIVANLARSFLSDEWIHIMISVLIDDTNGMTVFPVIDDNLVDAVPIKVKPVFNQNLSIVLGGFDECEVNPAFSDTPIGITHSFSFFNRPLTDEECAVLKNNPLDTKYNPILTSMNFSKSDGFVLHPSTICEVCLENNVTKTLDKFFEQRKDVDENLTLSVFGILHLIYEKMPSEQYYLSPDLISYFFLSHTDPSFQLFNGQLKLFKVLTMTIIKQNWLDKILLNPFIWDRSKDRAMIYKVMTYNMMYFDYNHITPTTVLKFIKLFYQSDYNKEYEHLLTKIAPLANKEHITCWFSQAVFSKDLKLLAILRALINCDKNLLISNQYKKQFMNFCHSQILNDNVYIVEAAIILIHQMSTEPQLMSLDYLNSAFNILVTSPHLNEVFHLLLSDLNSYPNLCNFMCIAALQLGKKAIKQYSVLMYPISCMPSFTKQVILDQNWFVFPLIMSYEADDYDGIINYIIKLLQISNNFLTDVRNMTVFTLYADSLSIPGSKNRMIELLTYLIKSDNYNTDVMNNLVEMLTLLTLYHIGNGISNENIDKTCVETRKTFALMPTSNLLNFVKLDLTNFPLIFQAIVEDDGNWSNSKLGVFILTVVTEKQLKTRKIFNVIDNFIVGKKNTDIKSLVESSHKNMIKIVTAAVKDFTSNLTVSIQFVNTIISNVNRMHYTEMSEHTKFVVYVKERTKKPPTLSFDNTLTLTFLHNKMKLKENKLPPHKQKKKKKPQTLVYSCQLKKIDDSLDSQFSIYQTQFMISNNKNYILEHDNIEYFLLRGEYSFEIITNEGKSFYLQFNSSEFADIMKVIYNCVMKNARIIQRSISSSSFSATKTLSKWINSKLSNFVLLMHLNIYGGRSFRNSTDYPIFPRVFDEKFRILEECPPFENEHRGPLTGDFFERITKHDIVNPEAFSFAEKYEDFPKNFSSSHDFIFQHRLALESEKVSKWLPLWIDQHFGTKSHFNSIIFGSVKSKKPITISPGSLDDEKLSVENVFRIANYKSKVIYILNDGSVVKNNKEIGKMTISDDLIFCPLPLVTYAYSRSQKLIWTIGKEVKSFFFPYKCCCFFILKNDKICFQSSETSLSLLDTNTNEIKMICSLKNRIVKCTGNKVSRSIIVVTDDYLVHSFDAKGKFINSYDVRNEVISILQAGQLGHVIIKTKTDIVVLSCSCFEVRRVPLKHKISRWFIQQNLNQMDVVFFESNEGKIFAFHPVRPDEVTEICSSPGGSIIALDFNRETKIYSLTFDSGIIKHFSYTII</sequence>
<dbReference type="SUPFAM" id="SSF49899">
    <property type="entry name" value="Concanavalin A-like lectins/glucanases"/>
    <property type="match status" value="1"/>
</dbReference>
<dbReference type="VEuPathDB" id="TrichDB:TVAG_291020"/>
<dbReference type="InterPro" id="IPR000409">
    <property type="entry name" value="BEACH_dom"/>
</dbReference>
<dbReference type="KEGG" id="tva:4758216"/>
<organism evidence="3 4">
    <name type="scientific">Trichomonas vaginalis (strain ATCC PRA-98 / G3)</name>
    <dbReference type="NCBI Taxonomy" id="412133"/>
    <lineage>
        <taxon>Eukaryota</taxon>
        <taxon>Metamonada</taxon>
        <taxon>Parabasalia</taxon>
        <taxon>Trichomonadida</taxon>
        <taxon>Trichomonadidae</taxon>
        <taxon>Trichomonas</taxon>
    </lineage>
</organism>
<dbReference type="VEuPathDB" id="TrichDB:TVAGG3_0307630"/>
<dbReference type="STRING" id="5722.A2F3Y0"/>
<gene>
    <name evidence="3" type="ORF">TVAG_291020</name>
</gene>
<dbReference type="InterPro" id="IPR050865">
    <property type="entry name" value="BEACH_Domain"/>
</dbReference>
<dbReference type="InterPro" id="IPR013320">
    <property type="entry name" value="ConA-like_dom_sf"/>
</dbReference>
<dbReference type="SUPFAM" id="SSF50998">
    <property type="entry name" value="Quinoprotein alcohol dehydrogenase-like"/>
    <property type="match status" value="1"/>
</dbReference>
<dbReference type="SMART" id="SM01026">
    <property type="entry name" value="Beach"/>
    <property type="match status" value="1"/>
</dbReference>
<dbReference type="SMR" id="A2F3Y0"/>
<feature type="region of interest" description="Disordered" evidence="1">
    <location>
        <begin position="652"/>
        <end position="698"/>
    </location>
</feature>
<name>A2F3Y0_TRIV3</name>
<dbReference type="RefSeq" id="XP_001313325.1">
    <property type="nucleotide sequence ID" value="XM_001313324.1"/>
</dbReference>
<dbReference type="InterPro" id="IPR011047">
    <property type="entry name" value="Quinoprotein_ADH-like_sf"/>
</dbReference>
<keyword evidence="4" id="KW-1185">Reference proteome</keyword>
<evidence type="ECO:0000259" key="2">
    <source>
        <dbReference type="SMART" id="SM01026"/>
    </source>
</evidence>
<dbReference type="Proteomes" id="UP000001542">
    <property type="component" value="Unassembled WGS sequence"/>
</dbReference>
<dbReference type="Pfam" id="PF02138">
    <property type="entry name" value="Beach"/>
    <property type="match status" value="1"/>
</dbReference>
<evidence type="ECO:0000256" key="1">
    <source>
        <dbReference type="SAM" id="MobiDB-lite"/>
    </source>
</evidence>
<evidence type="ECO:0000313" key="3">
    <source>
        <dbReference type="EMBL" id="EAY00396.1"/>
    </source>
</evidence>
<evidence type="ECO:0000313" key="4">
    <source>
        <dbReference type="Proteomes" id="UP000001542"/>
    </source>
</evidence>
<proteinExistence type="predicted"/>